<name>A0A1Z5S6L8_SORBI</name>
<evidence type="ECO:0000313" key="7">
    <source>
        <dbReference type="Proteomes" id="UP000000768"/>
    </source>
</evidence>
<feature type="compositionally biased region" description="Polar residues" evidence="5">
    <location>
        <begin position="218"/>
        <end position="232"/>
    </location>
</feature>
<dbReference type="PANTHER" id="PTHR22846">
    <property type="entry name" value="WD40 REPEAT PROTEIN"/>
    <property type="match status" value="1"/>
</dbReference>
<dbReference type="GO" id="GO:0006357">
    <property type="term" value="P:regulation of transcription by RNA polymerase II"/>
    <property type="evidence" value="ECO:0000318"/>
    <property type="project" value="GO_Central"/>
</dbReference>
<organism evidence="6 7">
    <name type="scientific">Sorghum bicolor</name>
    <name type="common">Sorghum</name>
    <name type="synonym">Sorghum vulgare</name>
    <dbReference type="NCBI Taxonomy" id="4558"/>
    <lineage>
        <taxon>Eukaryota</taxon>
        <taxon>Viridiplantae</taxon>
        <taxon>Streptophyta</taxon>
        <taxon>Embryophyta</taxon>
        <taxon>Tracheophyta</taxon>
        <taxon>Spermatophyta</taxon>
        <taxon>Magnoliopsida</taxon>
        <taxon>Liliopsida</taxon>
        <taxon>Poales</taxon>
        <taxon>Poaceae</taxon>
        <taxon>PACMAD clade</taxon>
        <taxon>Panicoideae</taxon>
        <taxon>Andropogonodae</taxon>
        <taxon>Andropogoneae</taxon>
        <taxon>Sorghinae</taxon>
        <taxon>Sorghum</taxon>
    </lineage>
</organism>
<dbReference type="InterPro" id="IPR045183">
    <property type="entry name" value="Ebi-like"/>
</dbReference>
<dbReference type="OMA" id="IGNDDEH"/>
<feature type="region of interest" description="Disordered" evidence="5">
    <location>
        <begin position="218"/>
        <end position="241"/>
    </location>
</feature>
<dbReference type="FunFam" id="1.20.960.30:FF:000001">
    <property type="entry name" value="F-box-like/WD repeat-containing protein TBL1XR1"/>
    <property type="match status" value="1"/>
</dbReference>
<keyword evidence="2" id="KW-0853">WD repeat</keyword>
<dbReference type="AlphaFoldDB" id="A0A1Z5S6L8"/>
<dbReference type="eggNOG" id="KOG0273">
    <property type="taxonomic scope" value="Eukaryota"/>
</dbReference>
<protein>
    <submittedName>
        <fullName evidence="6">Uncharacterized protein</fullName>
    </submittedName>
</protein>
<reference evidence="6 7" key="1">
    <citation type="journal article" date="2009" name="Nature">
        <title>The Sorghum bicolor genome and the diversification of grasses.</title>
        <authorList>
            <person name="Paterson A.H."/>
            <person name="Bowers J.E."/>
            <person name="Bruggmann R."/>
            <person name="Dubchak I."/>
            <person name="Grimwood J."/>
            <person name="Gundlach H."/>
            <person name="Haberer G."/>
            <person name="Hellsten U."/>
            <person name="Mitros T."/>
            <person name="Poliakov A."/>
            <person name="Schmutz J."/>
            <person name="Spannagl M."/>
            <person name="Tang H."/>
            <person name="Wang X."/>
            <person name="Wicker T."/>
            <person name="Bharti A.K."/>
            <person name="Chapman J."/>
            <person name="Feltus F.A."/>
            <person name="Gowik U."/>
            <person name="Grigoriev I.V."/>
            <person name="Lyons E."/>
            <person name="Maher C.A."/>
            <person name="Martis M."/>
            <person name="Narechania A."/>
            <person name="Otillar R.P."/>
            <person name="Penning B.W."/>
            <person name="Salamov A.A."/>
            <person name="Wang Y."/>
            <person name="Zhang L."/>
            <person name="Carpita N.C."/>
            <person name="Freeling M."/>
            <person name="Gingle A.R."/>
            <person name="Hash C.T."/>
            <person name="Keller B."/>
            <person name="Klein P."/>
            <person name="Kresovich S."/>
            <person name="McCann M.C."/>
            <person name="Ming R."/>
            <person name="Peterson D.G."/>
            <person name="Mehboob-ur-Rahman"/>
            <person name="Ware D."/>
            <person name="Westhoff P."/>
            <person name="Mayer K.F."/>
            <person name="Messing J."/>
            <person name="Rokhsar D.S."/>
        </authorList>
    </citation>
    <scope>NUCLEOTIDE SEQUENCE [LARGE SCALE GENOMIC DNA]</scope>
    <source>
        <strain evidence="7">cv. BTx623</strain>
    </source>
</reference>
<evidence type="ECO:0000256" key="3">
    <source>
        <dbReference type="ARBA" id="ARBA00022737"/>
    </source>
</evidence>
<dbReference type="GO" id="GO:0000118">
    <property type="term" value="C:histone deacetylase complex"/>
    <property type="evidence" value="ECO:0000318"/>
    <property type="project" value="GO_Central"/>
</dbReference>
<dbReference type="GO" id="GO:0003714">
    <property type="term" value="F:transcription corepressor activity"/>
    <property type="evidence" value="ECO:0000318"/>
    <property type="project" value="GO_Central"/>
</dbReference>
<evidence type="ECO:0000256" key="2">
    <source>
        <dbReference type="ARBA" id="ARBA00022574"/>
    </source>
</evidence>
<keyword evidence="4" id="KW-0539">Nucleus</keyword>
<dbReference type="Proteomes" id="UP000000768">
    <property type="component" value="Chromosome 1"/>
</dbReference>
<dbReference type="PROSITE" id="PS50896">
    <property type="entry name" value="LISH"/>
    <property type="match status" value="1"/>
</dbReference>
<dbReference type="Pfam" id="PF08513">
    <property type="entry name" value="LisH"/>
    <property type="match status" value="1"/>
</dbReference>
<keyword evidence="3" id="KW-0677">Repeat</keyword>
<dbReference type="STRING" id="4558.A0A1Z5S6L8"/>
<comment type="subcellular location">
    <subcellularLocation>
        <location evidence="1">Nucleus</location>
    </subcellularLocation>
</comment>
<evidence type="ECO:0000256" key="4">
    <source>
        <dbReference type="ARBA" id="ARBA00023242"/>
    </source>
</evidence>
<accession>A0A1Z5S6L8</accession>
<gene>
    <name evidence="6" type="ORF">SORBI_3001G169600</name>
</gene>
<reference evidence="7" key="2">
    <citation type="journal article" date="2018" name="Plant J.">
        <title>The Sorghum bicolor reference genome: improved assembly, gene annotations, a transcriptome atlas, and signatures of genome organization.</title>
        <authorList>
            <person name="McCormick R.F."/>
            <person name="Truong S.K."/>
            <person name="Sreedasyam A."/>
            <person name="Jenkins J."/>
            <person name="Shu S."/>
            <person name="Sims D."/>
            <person name="Kennedy M."/>
            <person name="Amirebrahimi M."/>
            <person name="Weers B.D."/>
            <person name="McKinley B."/>
            <person name="Mattison A."/>
            <person name="Morishige D.T."/>
            <person name="Grimwood J."/>
            <person name="Schmutz J."/>
            <person name="Mullet J.E."/>
        </authorList>
    </citation>
    <scope>NUCLEOTIDE SEQUENCE [LARGE SCALE GENOMIC DNA]</scope>
    <source>
        <strain evidence="7">cv. BTx623</strain>
    </source>
</reference>
<dbReference type="Gramene" id="OQU91385">
    <property type="protein sequence ID" value="OQU91385"/>
    <property type="gene ID" value="SORBI_3001G169600"/>
</dbReference>
<evidence type="ECO:0000256" key="1">
    <source>
        <dbReference type="ARBA" id="ARBA00004123"/>
    </source>
</evidence>
<dbReference type="EMBL" id="CM000760">
    <property type="protein sequence ID" value="OQU91385.1"/>
    <property type="molecule type" value="Genomic_DNA"/>
</dbReference>
<dbReference type="InParanoid" id="A0A1Z5S6L8"/>
<dbReference type="PANTHER" id="PTHR22846:SF55">
    <property type="entry name" value="LISH DOMAIN-CONTAINING PROTEIN"/>
    <property type="match status" value="1"/>
</dbReference>
<keyword evidence="7" id="KW-1185">Reference proteome</keyword>
<proteinExistence type="predicted"/>
<evidence type="ECO:0000313" key="6">
    <source>
        <dbReference type="EMBL" id="OQU91385.1"/>
    </source>
</evidence>
<sequence length="290" mass="32301">MMPSRRHHASNLFNKHELEKLAIQAGRSTARAEIFCSFPNSQARRRLPLPPLASLAPSPPSSAHRPATLYSKKGLVLPVWSPMEKKGPQVLTGTELNAAVYRYLQESGFVHTAFNFFYEAGIGKGNIQGMIPQGALVRIVQKGLQYIELEANSEIGNDDEHHFFESLDLMANDLDDLMKKITSSGKHSSVKNEKEQKIDSVETDKAQMIGFSETTTTYRKQPVQKTKAAQNSKPDETATMRRAEPVKHVKAQNINSAETVQNTSSVEATAGLGCHLSWIGRKPRLRKRKH</sequence>
<dbReference type="Gene3D" id="1.20.960.30">
    <property type="match status" value="1"/>
</dbReference>
<dbReference type="InterPro" id="IPR006594">
    <property type="entry name" value="LisH"/>
</dbReference>
<evidence type="ECO:0000256" key="5">
    <source>
        <dbReference type="SAM" id="MobiDB-lite"/>
    </source>
</evidence>
<dbReference type="SMART" id="SM00667">
    <property type="entry name" value="LisH"/>
    <property type="match status" value="1"/>
</dbReference>